<dbReference type="AlphaFoldDB" id="A0A0A3Y469"/>
<organism evidence="2 3">
    <name type="scientific">Bradyrhizobium japonicum</name>
    <dbReference type="NCBI Taxonomy" id="375"/>
    <lineage>
        <taxon>Bacteria</taxon>
        <taxon>Pseudomonadati</taxon>
        <taxon>Pseudomonadota</taxon>
        <taxon>Alphaproteobacteria</taxon>
        <taxon>Hyphomicrobiales</taxon>
        <taxon>Nitrobacteraceae</taxon>
        <taxon>Bradyrhizobium</taxon>
    </lineage>
</organism>
<dbReference type="EMBL" id="JRPN01000001">
    <property type="protein sequence ID" value="KGT81445.1"/>
    <property type="molecule type" value="Genomic_DNA"/>
</dbReference>
<name>A0A0A3Y469_BRAJP</name>
<gene>
    <name evidence="2" type="ORF">MA20_01455</name>
</gene>
<evidence type="ECO:0000256" key="1">
    <source>
        <dbReference type="SAM" id="MobiDB-lite"/>
    </source>
</evidence>
<reference evidence="2 3" key="1">
    <citation type="submission" date="2014-09" db="EMBL/GenBank/DDBJ databases">
        <title>Draft genome of Bradyrhizobium japonicum Is-34.</title>
        <authorList>
            <person name="Tsurumaru H."/>
            <person name="Yamakawa T."/>
            <person name="Hashimoto S."/>
            <person name="Okizaki K."/>
            <person name="Kanesaki Y."/>
            <person name="Yoshikawa H."/>
            <person name="Yajima S."/>
        </authorList>
    </citation>
    <scope>NUCLEOTIDE SEQUENCE [LARGE SCALE GENOMIC DNA]</scope>
    <source>
        <strain evidence="2 3">Is-34</strain>
    </source>
</reference>
<evidence type="ECO:0000313" key="3">
    <source>
        <dbReference type="Proteomes" id="UP000030377"/>
    </source>
</evidence>
<comment type="caution">
    <text evidence="2">The sequence shown here is derived from an EMBL/GenBank/DDBJ whole genome shotgun (WGS) entry which is preliminary data.</text>
</comment>
<dbReference type="Proteomes" id="UP000030377">
    <property type="component" value="Unassembled WGS sequence"/>
</dbReference>
<accession>A0A0A3Y469</accession>
<proteinExistence type="predicted"/>
<evidence type="ECO:0000313" key="2">
    <source>
        <dbReference type="EMBL" id="KGT81445.1"/>
    </source>
</evidence>
<protein>
    <submittedName>
        <fullName evidence="2">Uncharacterized protein</fullName>
    </submittedName>
</protein>
<sequence>MLRRAKQGQDGIMAVVPVCAGSSFASPRLRGEADALGSALARLSAAGEGDSPRVQLLPLMPKQPLTPTLSP</sequence>
<feature type="region of interest" description="Disordered" evidence="1">
    <location>
        <begin position="47"/>
        <end position="71"/>
    </location>
</feature>